<sequence>MNIIDTEISIKKYLDSIESDPLISQRLSIIEPIVPYFPNASAKDIQILLQGYGLFLPEKDDSFKLLQWVKMMENIDFFTLFSNFKKEWNGPDIPIFILPSHEKNNILQRDFYGYSGLSFHDKCFLFIPMKYEHKRMKALFTHEYHHICRLHLLHPLETSLSLLDSIILEGTAEYTVRELCGDSYGNKNIQMLEDEMLFYLYHKWIQPYQNHASTELIAHQLMYGGKQVPLLLGYKIGYSIVCKYRPTTIEKLIATPTQEFFRNLSS</sequence>
<dbReference type="EMBL" id="QPJJ01000002">
    <property type="protein sequence ID" value="RCW76798.1"/>
    <property type="molecule type" value="Genomic_DNA"/>
</dbReference>
<dbReference type="AlphaFoldDB" id="A0A368YBJ0"/>
<dbReference type="Proteomes" id="UP000252585">
    <property type="component" value="Unassembled WGS sequence"/>
</dbReference>
<evidence type="ECO:0000313" key="3">
    <source>
        <dbReference type="Proteomes" id="UP000252585"/>
    </source>
</evidence>
<organism evidence="2 3">
    <name type="scientific">Saliterribacillus persicus</name>
    <dbReference type="NCBI Taxonomy" id="930114"/>
    <lineage>
        <taxon>Bacteria</taxon>
        <taxon>Bacillati</taxon>
        <taxon>Bacillota</taxon>
        <taxon>Bacilli</taxon>
        <taxon>Bacillales</taxon>
        <taxon>Bacillaceae</taxon>
        <taxon>Saliterribacillus</taxon>
    </lineage>
</organism>
<reference evidence="2 3" key="1">
    <citation type="submission" date="2018-07" db="EMBL/GenBank/DDBJ databases">
        <title>Genomic Encyclopedia of Type Strains, Phase IV (KMG-IV): sequencing the most valuable type-strain genomes for metagenomic binning, comparative biology and taxonomic classification.</title>
        <authorList>
            <person name="Goeker M."/>
        </authorList>
    </citation>
    <scope>NUCLEOTIDE SEQUENCE [LARGE SCALE GENOMIC DNA]</scope>
    <source>
        <strain evidence="2 3">DSM 27696</strain>
    </source>
</reference>
<gene>
    <name evidence="2" type="ORF">DFR57_10273</name>
</gene>
<keyword evidence="3" id="KW-1185">Reference proteome</keyword>
<accession>A0A368YBJ0</accession>
<comment type="caution">
    <text evidence="2">The sequence shown here is derived from an EMBL/GenBank/DDBJ whole genome shotgun (WGS) entry which is preliminary data.</text>
</comment>
<evidence type="ECO:0000313" key="2">
    <source>
        <dbReference type="EMBL" id="RCW76798.1"/>
    </source>
</evidence>
<feature type="domain" description="DUF2268" evidence="1">
    <location>
        <begin position="81"/>
        <end position="260"/>
    </location>
</feature>
<proteinExistence type="predicted"/>
<protein>
    <submittedName>
        <fullName evidence="2">Uncharacterized protein YjaZ</fullName>
    </submittedName>
</protein>
<dbReference type="OrthoDB" id="2449457at2"/>
<dbReference type="InterPro" id="IPR018728">
    <property type="entry name" value="DUF2268"/>
</dbReference>
<dbReference type="Pfam" id="PF10026">
    <property type="entry name" value="DUF2268"/>
    <property type="match status" value="1"/>
</dbReference>
<evidence type="ECO:0000259" key="1">
    <source>
        <dbReference type="Pfam" id="PF10026"/>
    </source>
</evidence>
<name>A0A368YBJ0_9BACI</name>
<dbReference type="RefSeq" id="WP_114351573.1">
    <property type="nucleotide sequence ID" value="NZ_QPJJ01000002.1"/>
</dbReference>